<reference evidence="1 2" key="1">
    <citation type="submission" date="2023-01" db="EMBL/GenBank/DDBJ databases">
        <title>Description of Helicobacter ibis sp. nov. isolated from faecal droppings of black-faced ibis (Theristicus melanopis).</title>
        <authorList>
            <person name="Lopez-Cantillo M."/>
            <person name="Vidal-Veuthey B."/>
            <person name="Mella A."/>
            <person name="De La Haba R."/>
            <person name="Collado L."/>
        </authorList>
    </citation>
    <scope>NUCLEOTIDE SEQUENCE [LARGE SCALE GENOMIC DNA]</scope>
    <source>
        <strain evidence="1 2">A82</strain>
    </source>
</reference>
<dbReference type="Proteomes" id="UP001210261">
    <property type="component" value="Unassembled WGS sequence"/>
</dbReference>
<keyword evidence="2" id="KW-1185">Reference proteome</keyword>
<dbReference type="EMBL" id="JAQHXR010000001">
    <property type="protein sequence ID" value="MDA3968264.1"/>
    <property type="molecule type" value="Genomic_DNA"/>
</dbReference>
<evidence type="ECO:0000313" key="2">
    <source>
        <dbReference type="Proteomes" id="UP001210261"/>
    </source>
</evidence>
<accession>A0ABT4VC36</accession>
<gene>
    <name evidence="1" type="ORF">PF021_01080</name>
</gene>
<sequence length="603" mass="69038">MFGSETKKGFESYFVNECEDIKIAIKQVASIYSIDSSSLDFRLKEITTYVKNNYDNVVELIPKGEVEFFLLNRDNILDTRYTFIQRYSIDVIKKQTRKKNPFYFQADKVFSQAYVIFESGFVLNDFDSVYDEIRKIKMLNKIIIVNEEEEKKYLLEFLESLNYPLTKEVKYILSCGVNLVPTTNSQIQYKVPKDIKGKFYTLKINDLICVYKKPSQGKPGRNLKGQYIIPDLPDTIHDHTPTIRYDENTIKVVDNPYEILYLAAIGGVLNFKEDYFWIDNAVDTGVVSLKTTGDVIGDIDSGTTINITEADLLKEALGQGSQIQASRVNIQGNVASGAKIRAREANIEGFTHQDSQVSARNINIATHKGLAIGDTIKVDTLEAGIIRGNVVEVNNVYGGKIYANEIKINTLHSNAFLHATKKIEVINMVKGENKFFISAFSSPEKDENYHKLISDRNYAISESKILIKEIKIKTLELKKLDDVAKKTRNSLIQYKNANKKPPSYLLNKFEEYHNMVVSLKERKQKLEILNNLYKTSTAQLSNIDKEIFYSYVEVLSGWVGYNEVRFIFNFPEHKELMVIPHKSNKPKVIYNKEASTLEMIDIN</sequence>
<dbReference type="RefSeq" id="WP_271020558.1">
    <property type="nucleotide sequence ID" value="NZ_JAQHXR010000001.1"/>
</dbReference>
<organism evidence="1 2">
    <name type="scientific">Helicobacter ibis</name>
    <dbReference type="NCBI Taxonomy" id="2962633"/>
    <lineage>
        <taxon>Bacteria</taxon>
        <taxon>Pseudomonadati</taxon>
        <taxon>Campylobacterota</taxon>
        <taxon>Epsilonproteobacteria</taxon>
        <taxon>Campylobacterales</taxon>
        <taxon>Helicobacteraceae</taxon>
        <taxon>Helicobacter</taxon>
    </lineage>
</organism>
<name>A0ABT4VC36_9HELI</name>
<evidence type="ECO:0000313" key="1">
    <source>
        <dbReference type="EMBL" id="MDA3968264.1"/>
    </source>
</evidence>
<protein>
    <submittedName>
        <fullName evidence="1">FapA family protein</fullName>
    </submittedName>
</protein>
<proteinExistence type="predicted"/>
<comment type="caution">
    <text evidence="1">The sequence shown here is derived from an EMBL/GenBank/DDBJ whole genome shotgun (WGS) entry which is preliminary data.</text>
</comment>